<dbReference type="STRING" id="22663.A0A2I0LDR7"/>
<sequence>MTSHSAPSMRVLNRPRPAQAPSLPPIPSSSSPSSSSTSAHPDPQSPSQGTVVVGFISRRPDYSAHLIDRVLDFPAFGSGGLDKILQIDKDEVRDWFKHRRISYYHDEEKGILYLQYCSTHCPVVHGSSTVGSGLDSPEEEQEFGDLQGMLFMFSVCHVVIYIMEGSRFETQTLQNFRLLQSAKHALAPFVRSRTMPLSSSRPPTSSSRPTVSMVSSSSISPSKGRISGRGSSGISIMSGLGSYASLFPGQCTPVILFIFIDDYLDSTSSATSSEEVTESLSSLNMPANLSGLPRSSLTTKGSGSVVMLARPVNKSEGSFKKKLQSSLETQIRFLIKKCRTLSGSENGQPGSRSAGASSSAPLFLLDTSRIAVLLERVTNQRGESLEFATGLVEDVLKGKATSDSLLLESYQSQNANKEDTISIREFIHRQCDVLRGRGGLMGTANGGGGMVAVAAAAAAASVASGKAFAAPELPSLELWLSMSEVVLHGILTGKRGFKDDNEITRRKSRQRNVSPPHRGPVTSSGAEPQDIAVSWLERGKGLNAKFSTSWCQKALPMAKEVYLKDLPPCYRTSQHEAHLEKALHAFHSMVKGPSVPHFAKLLEDECSSIWTAGRQQCDAMSLTEKPCMHRKHNVEEAGSLHSSGYVFLHACACGRSRRLREDPFDFDSANVTNCFSDCDKLLPALELPDIKITGPIKPSSWSLIRVGSSKYYEPSKGLMQSGFSSSQKFLLKWTICLDKKQKTGNQQPLNADEQNNLVRSGRNSIVELNAASMITRNPAEIVKSRSSRPGTQDTRPAENVFSDEKKISFGRGLPNFTMRKPFSEVVAGSAAADLAFPPLQQRKPPQLVSENGAKQSTAVDRKSDPKEANKLKDNSSDQETSNRNPPNGFQTGDPFLRIGSNIVPVNMIPGENIELDTSPEQVVAYVGFEHECPHGHRFLLTPKHLNELGSLYSSHESNVASLETTLDSTQAHPPRSGGNGSRDKVHSGSSSFSKKRRNMNKSRGTSSNGQISRQEKEYSRSDSMSGLSSELGEDVQESLSCPPLDNSGSAFCMLNRNLPIYMNCAFCKHSKDNAKAKFAGTVSQLQRIFLVTPPSPVVLAASPAIQFKASCLPSAVPAVKQRLQFSLGCQVILPPESFLVIRLPFVYGVQLEDQTLHPLSALEHQPEQTAWIEKGTALFLTSKGVGLNDGIST</sequence>
<dbReference type="PANTHER" id="PTHR13091:SF0">
    <property type="entry name" value="NONSENSE-MEDIATED MRNA DECAY FACTOR SMG8"/>
    <property type="match status" value="1"/>
</dbReference>
<name>A0A2I0LDR7_PUNGR</name>
<evidence type="ECO:0000256" key="1">
    <source>
        <dbReference type="ARBA" id="ARBA00006443"/>
    </source>
</evidence>
<dbReference type="InterPro" id="IPR019354">
    <property type="entry name" value="SMG8-like"/>
</dbReference>
<comment type="similarity">
    <text evidence="1">Belongs to the SMG8 family.</text>
</comment>
<protein>
    <recommendedName>
        <fullName evidence="3">Nonsense-mediated mRNA decay factor SMG8</fullName>
    </recommendedName>
</protein>
<keyword evidence="5" id="KW-1185">Reference proteome</keyword>
<reference evidence="4 5" key="1">
    <citation type="submission" date="2017-11" db="EMBL/GenBank/DDBJ databases">
        <title>De-novo sequencing of pomegranate (Punica granatum L.) genome.</title>
        <authorList>
            <person name="Akparov Z."/>
            <person name="Amiraslanov A."/>
            <person name="Hajiyeva S."/>
            <person name="Abbasov M."/>
            <person name="Kaur K."/>
            <person name="Hamwieh A."/>
            <person name="Solovyev V."/>
            <person name="Salamov A."/>
            <person name="Braich B."/>
            <person name="Kosarev P."/>
            <person name="Mahmoud A."/>
            <person name="Hajiyev E."/>
            <person name="Babayeva S."/>
            <person name="Izzatullayeva V."/>
            <person name="Mammadov A."/>
            <person name="Mammadov A."/>
            <person name="Sharifova S."/>
            <person name="Ojaghi J."/>
            <person name="Eynullazada K."/>
            <person name="Bayramov B."/>
            <person name="Abdulazimova A."/>
            <person name="Shahmuradov I."/>
        </authorList>
    </citation>
    <scope>NUCLEOTIDE SEQUENCE [LARGE SCALE GENOMIC DNA]</scope>
    <source>
        <strain evidence="5">cv. AG2017</strain>
        <tissue evidence="4">Leaf</tissue>
    </source>
</reference>
<organism evidence="4 5">
    <name type="scientific">Punica granatum</name>
    <name type="common">Pomegranate</name>
    <dbReference type="NCBI Taxonomy" id="22663"/>
    <lineage>
        <taxon>Eukaryota</taxon>
        <taxon>Viridiplantae</taxon>
        <taxon>Streptophyta</taxon>
        <taxon>Embryophyta</taxon>
        <taxon>Tracheophyta</taxon>
        <taxon>Spermatophyta</taxon>
        <taxon>Magnoliopsida</taxon>
        <taxon>eudicotyledons</taxon>
        <taxon>Gunneridae</taxon>
        <taxon>Pentapetalae</taxon>
        <taxon>rosids</taxon>
        <taxon>malvids</taxon>
        <taxon>Myrtales</taxon>
        <taxon>Lythraceae</taxon>
        <taxon>Punica</taxon>
    </lineage>
</organism>
<dbReference type="OrthoDB" id="63589at2759"/>
<comment type="caution">
    <text evidence="4">The sequence shown here is derived from an EMBL/GenBank/DDBJ whole genome shotgun (WGS) entry which is preliminary data.</text>
</comment>
<gene>
    <name evidence="4" type="ORF">CRG98_000875</name>
</gene>
<proteinExistence type="inferred from homology"/>
<dbReference type="EMBL" id="PGOL01000036">
    <property type="protein sequence ID" value="PKI78808.1"/>
    <property type="molecule type" value="Genomic_DNA"/>
</dbReference>
<evidence type="ECO:0000256" key="2">
    <source>
        <dbReference type="ARBA" id="ARBA00023161"/>
    </source>
</evidence>
<accession>A0A2I0LDR7</accession>
<dbReference type="Pfam" id="PF10220">
    <property type="entry name" value="Smg8_Smg9"/>
    <property type="match status" value="4"/>
</dbReference>
<dbReference type="PANTHER" id="PTHR13091">
    <property type="entry name" value="AMPLIFIED IN BREAST CANCER 2-RELATED"/>
    <property type="match status" value="1"/>
</dbReference>
<evidence type="ECO:0000256" key="3">
    <source>
        <dbReference type="ARBA" id="ARBA00029509"/>
    </source>
</evidence>
<dbReference type="Proteomes" id="UP000233551">
    <property type="component" value="Unassembled WGS sequence"/>
</dbReference>
<keyword evidence="2" id="KW-0866">Nonsense-mediated mRNA decay</keyword>
<dbReference type="GeneID" id="116211056"/>
<dbReference type="AlphaFoldDB" id="A0A2I0LDR7"/>
<dbReference type="GO" id="GO:0000184">
    <property type="term" value="P:nuclear-transcribed mRNA catabolic process, nonsense-mediated decay"/>
    <property type="evidence" value="ECO:0007669"/>
    <property type="project" value="UniProtKB-KW"/>
</dbReference>
<evidence type="ECO:0000313" key="5">
    <source>
        <dbReference type="Proteomes" id="UP000233551"/>
    </source>
</evidence>
<evidence type="ECO:0000313" key="4">
    <source>
        <dbReference type="EMBL" id="PKI78808.1"/>
    </source>
</evidence>